<dbReference type="Pfam" id="PF18563">
    <property type="entry name" value="TubC_N"/>
    <property type="match status" value="1"/>
</dbReference>
<dbReference type="InterPro" id="IPR044894">
    <property type="entry name" value="TubC_N_sf"/>
</dbReference>
<dbReference type="Gene3D" id="1.10.10.1830">
    <property type="entry name" value="Non-ribosomal peptide synthase, adenylation domain"/>
    <property type="match status" value="1"/>
</dbReference>
<name>A0AAJ1AMB4_9BACT</name>
<comment type="caution">
    <text evidence="2">The sequence shown here is derived from an EMBL/GenBank/DDBJ whole genome shotgun (WGS) entry which is preliminary data.</text>
</comment>
<protein>
    <recommendedName>
        <fullName evidence="1">TubC N-terminal docking domain-containing protein</fullName>
    </recommendedName>
</protein>
<dbReference type="Proteomes" id="UP001197609">
    <property type="component" value="Unassembled WGS sequence"/>
</dbReference>
<evidence type="ECO:0000259" key="1">
    <source>
        <dbReference type="Pfam" id="PF18563"/>
    </source>
</evidence>
<sequence>MTTATELLDTLTRRGVMLKAEGDKLLFAPSERVNPDLKAELRAHKADLLRLLHPDRTLADAYRRYWNTPESEPMQTFQAAYAEIVRLEAQADPATAWRTLREAATVFHAESGVCPFCRERGELHLPAEQPELELRHGRS</sequence>
<accession>A0AAJ1AMB4</accession>
<proteinExistence type="predicted"/>
<reference evidence="2 3" key="1">
    <citation type="journal article" date="2021" name="bioRxiv">
        <title>Unraveling nitrogen, sulfur and carbon metabolic pathways and microbial community transcriptional responses to substrate deprivation and toxicity stresses in a bioreactor mimicking anoxic brackish coastal sediment conditions.</title>
        <authorList>
            <person name="Martins P.D."/>
            <person name="Echeveste M.J."/>
            <person name="Arshad A."/>
            <person name="Kurth J."/>
            <person name="Ouboter H."/>
            <person name="Jetten M.S.M."/>
            <person name="Welte C.U."/>
        </authorList>
    </citation>
    <scope>NUCLEOTIDE SEQUENCE [LARGE SCALE GENOMIC DNA]</scope>
    <source>
        <strain evidence="2">MAG_38</strain>
    </source>
</reference>
<dbReference type="InterPro" id="IPR041464">
    <property type="entry name" value="TubC_N"/>
</dbReference>
<dbReference type="EMBL" id="JAIOIU010000162">
    <property type="protein sequence ID" value="MBZ0160967.1"/>
    <property type="molecule type" value="Genomic_DNA"/>
</dbReference>
<evidence type="ECO:0000313" key="2">
    <source>
        <dbReference type="EMBL" id="MBZ0160967.1"/>
    </source>
</evidence>
<gene>
    <name evidence="2" type="ORF">K8G79_12685</name>
</gene>
<evidence type="ECO:0000313" key="3">
    <source>
        <dbReference type="Proteomes" id="UP001197609"/>
    </source>
</evidence>
<organism evidence="2 3">
    <name type="scientific">Candidatus Methylomirabilis tolerans</name>
    <dbReference type="NCBI Taxonomy" id="3123416"/>
    <lineage>
        <taxon>Bacteria</taxon>
        <taxon>Candidatus Methylomirabilota</taxon>
        <taxon>Candidatus Methylomirabilia</taxon>
        <taxon>Candidatus Methylomirabilales</taxon>
        <taxon>Candidatus Methylomirabilaceae</taxon>
        <taxon>Candidatus Methylomirabilis</taxon>
    </lineage>
</organism>
<feature type="domain" description="TubC N-terminal docking" evidence="1">
    <location>
        <begin position="6"/>
        <end position="53"/>
    </location>
</feature>
<dbReference type="AlphaFoldDB" id="A0AAJ1AMB4"/>